<sequence length="314" mass="35018">MKKYLVTGGAGFIGSNFVNRLFNELSSKESDFEIHCIDKLTYAGNLANISKEARESKSFVFHEVDINSTEVDVILGSNQFEYGINFAAESHVDRSIDGPAIFVTTNVLGTTNLLNAWRSFQNNRFIQIGTDEVYGSLQVGFANEQFRLMPSSPYSASKASADLIALSYRHTYGMDVIVTRCSNNYGPNQNSEKLIPKMIEAIQANHDLQVYGDGSNVREWIHVGDHVSAIMQIATAIKPQSSVYNIGTGVELTNLQIIKLLQDKIKYSESKVKFIADRPGHDFRYAIDSRLLREEFGWKPAIDLNEGLDGLISL</sequence>
<gene>
    <name evidence="9" type="ORF">A1sIA56_00215</name>
</gene>
<comment type="catalytic activity">
    <reaction evidence="1">
        <text>dTDP-alpha-D-glucose = dTDP-4-dehydro-6-deoxy-alpha-D-glucose + H2O</text>
        <dbReference type="Rhea" id="RHEA:17221"/>
        <dbReference type="ChEBI" id="CHEBI:15377"/>
        <dbReference type="ChEBI" id="CHEBI:57477"/>
        <dbReference type="ChEBI" id="CHEBI:57649"/>
        <dbReference type="EC" id="4.2.1.46"/>
    </reaction>
</comment>
<evidence type="ECO:0000256" key="3">
    <source>
        <dbReference type="ARBA" id="ARBA00008178"/>
    </source>
</evidence>
<evidence type="ECO:0000256" key="1">
    <source>
        <dbReference type="ARBA" id="ARBA00001539"/>
    </source>
</evidence>
<evidence type="ECO:0000256" key="7">
    <source>
        <dbReference type="ARBA" id="ARBA00023239"/>
    </source>
</evidence>
<dbReference type="Gene3D" id="3.90.25.10">
    <property type="entry name" value="UDP-galactose 4-epimerase, domain 1"/>
    <property type="match status" value="1"/>
</dbReference>
<organism evidence="9 10">
    <name type="scientific">Candidatus Planktophila sulfonica</name>
    <dbReference type="NCBI Taxonomy" id="1884904"/>
    <lineage>
        <taxon>Bacteria</taxon>
        <taxon>Bacillati</taxon>
        <taxon>Actinomycetota</taxon>
        <taxon>Actinomycetes</taxon>
        <taxon>Candidatus Nanopelagicales</taxon>
        <taxon>Candidatus Nanopelagicaceae</taxon>
        <taxon>Candidatus Planktophila</taxon>
    </lineage>
</organism>
<evidence type="ECO:0000313" key="10">
    <source>
        <dbReference type="Proteomes" id="UP000217215"/>
    </source>
</evidence>
<evidence type="ECO:0000256" key="4">
    <source>
        <dbReference type="ARBA" id="ARBA00011990"/>
    </source>
</evidence>
<name>A0A249KEZ5_9ACTN</name>
<evidence type="ECO:0000259" key="8">
    <source>
        <dbReference type="Pfam" id="PF16363"/>
    </source>
</evidence>
<dbReference type="AlphaFoldDB" id="A0A249KEZ5"/>
<feature type="domain" description="NAD(P)-binding" evidence="8">
    <location>
        <begin position="5"/>
        <end position="308"/>
    </location>
</feature>
<keyword evidence="10" id="KW-1185">Reference proteome</keyword>
<dbReference type="RefSeq" id="WP_190277007.1">
    <property type="nucleotide sequence ID" value="NZ_CP016773.1"/>
</dbReference>
<keyword evidence="6" id="KW-0520">NAD</keyword>
<reference evidence="9 10" key="1">
    <citation type="submission" date="2016-07" db="EMBL/GenBank/DDBJ databases">
        <title>High microdiversification within the ubiquitous acI lineage of Actinobacteria.</title>
        <authorList>
            <person name="Neuenschwander S.M."/>
            <person name="Salcher M."/>
            <person name="Ghai R."/>
            <person name="Pernthaler J."/>
        </authorList>
    </citation>
    <scope>NUCLEOTIDE SEQUENCE [LARGE SCALE GENOMIC DNA]</scope>
    <source>
        <strain evidence="9">MMS-IA-56</strain>
    </source>
</reference>
<dbReference type="GO" id="GO:0008460">
    <property type="term" value="F:dTDP-glucose 4,6-dehydratase activity"/>
    <property type="evidence" value="ECO:0007669"/>
    <property type="project" value="UniProtKB-EC"/>
</dbReference>
<proteinExistence type="inferred from homology"/>
<dbReference type="EMBL" id="CP016773">
    <property type="protein sequence ID" value="ASY15373.1"/>
    <property type="molecule type" value="Genomic_DNA"/>
</dbReference>
<evidence type="ECO:0000313" key="9">
    <source>
        <dbReference type="EMBL" id="ASY15373.1"/>
    </source>
</evidence>
<dbReference type="GO" id="GO:0009225">
    <property type="term" value="P:nucleotide-sugar metabolic process"/>
    <property type="evidence" value="ECO:0007669"/>
    <property type="project" value="InterPro"/>
</dbReference>
<dbReference type="InterPro" id="IPR036291">
    <property type="entry name" value="NAD(P)-bd_dom_sf"/>
</dbReference>
<comment type="cofactor">
    <cofactor evidence="2">
        <name>NAD(+)</name>
        <dbReference type="ChEBI" id="CHEBI:57540"/>
    </cofactor>
</comment>
<dbReference type="InterPro" id="IPR016040">
    <property type="entry name" value="NAD(P)-bd_dom"/>
</dbReference>
<comment type="similarity">
    <text evidence="3">Belongs to the NAD(P)-dependent epimerase/dehydratase family. dTDP-glucose dehydratase subfamily.</text>
</comment>
<dbReference type="Pfam" id="PF16363">
    <property type="entry name" value="GDP_Man_Dehyd"/>
    <property type="match status" value="1"/>
</dbReference>
<keyword evidence="7" id="KW-0456">Lyase</keyword>
<dbReference type="Gene3D" id="3.40.50.720">
    <property type="entry name" value="NAD(P)-binding Rossmann-like Domain"/>
    <property type="match status" value="1"/>
</dbReference>
<dbReference type="PANTHER" id="PTHR43000">
    <property type="entry name" value="DTDP-D-GLUCOSE 4,6-DEHYDRATASE-RELATED"/>
    <property type="match status" value="1"/>
</dbReference>
<protein>
    <recommendedName>
        <fullName evidence="5">dTDP-glucose 4,6-dehydratase</fullName>
        <ecNumber evidence="4">4.2.1.46</ecNumber>
    </recommendedName>
</protein>
<dbReference type="Proteomes" id="UP000217215">
    <property type="component" value="Chromosome"/>
</dbReference>
<dbReference type="KEGG" id="psuf:A1sIA56_00215"/>
<dbReference type="SUPFAM" id="SSF51735">
    <property type="entry name" value="NAD(P)-binding Rossmann-fold domains"/>
    <property type="match status" value="1"/>
</dbReference>
<evidence type="ECO:0000256" key="2">
    <source>
        <dbReference type="ARBA" id="ARBA00001911"/>
    </source>
</evidence>
<evidence type="ECO:0000256" key="5">
    <source>
        <dbReference type="ARBA" id="ARBA00016977"/>
    </source>
</evidence>
<dbReference type="InterPro" id="IPR005888">
    <property type="entry name" value="dTDP_Gluc_deHydtase"/>
</dbReference>
<dbReference type="EC" id="4.2.1.46" evidence="4"/>
<accession>A0A249KEZ5</accession>
<evidence type="ECO:0000256" key="6">
    <source>
        <dbReference type="ARBA" id="ARBA00023027"/>
    </source>
</evidence>
<dbReference type="CDD" id="cd05246">
    <property type="entry name" value="dTDP_GD_SDR_e"/>
    <property type="match status" value="1"/>
</dbReference>